<dbReference type="Gene3D" id="3.30.300.20">
    <property type="match status" value="1"/>
</dbReference>
<dbReference type="InterPro" id="IPR038008">
    <property type="entry name" value="Jag_KH"/>
</dbReference>
<dbReference type="InterPro" id="IPR015946">
    <property type="entry name" value="KH_dom-like_a/b"/>
</dbReference>
<comment type="subcellular location">
    <subcellularLocation>
        <location evidence="6">Cytoplasm</location>
    </subcellularLocation>
</comment>
<dbReference type="PANTHER" id="PTHR35800:SF1">
    <property type="entry name" value="RNA-BINDING PROTEIN KHPB"/>
    <property type="match status" value="1"/>
</dbReference>
<dbReference type="GO" id="GO:0003723">
    <property type="term" value="F:RNA binding"/>
    <property type="evidence" value="ECO:0007669"/>
    <property type="project" value="UniProtKB-UniRule"/>
</dbReference>
<dbReference type="Gene3D" id="3.30.1370.50">
    <property type="entry name" value="R3H-like domain"/>
    <property type="match status" value="1"/>
</dbReference>
<dbReference type="Pfam" id="PF13083">
    <property type="entry name" value="KH_KhpA-B"/>
    <property type="match status" value="1"/>
</dbReference>
<dbReference type="Pfam" id="PF01424">
    <property type="entry name" value="R3H"/>
    <property type="match status" value="1"/>
</dbReference>
<evidence type="ECO:0000256" key="4">
    <source>
        <dbReference type="ARBA" id="ARBA00023186"/>
    </source>
</evidence>
<dbReference type="InterPro" id="IPR032782">
    <property type="entry name" value="KhpB_N"/>
</dbReference>
<reference evidence="8 9" key="1">
    <citation type="submission" date="2017-07" db="EMBL/GenBank/DDBJ databases">
        <title>The genome sequence of Paludifilum halophilum highlights mechanisms for microbial adaptation to high salt environemnts.</title>
        <authorList>
            <person name="Belbahri L."/>
        </authorList>
    </citation>
    <scope>NUCLEOTIDE SEQUENCE [LARGE SCALE GENOMIC DNA]</scope>
    <source>
        <strain evidence="8 9">DSM 102817</strain>
    </source>
</reference>
<dbReference type="InterPro" id="IPR034079">
    <property type="entry name" value="R3H_KhpB"/>
</dbReference>
<dbReference type="CDD" id="cd02644">
    <property type="entry name" value="R3H_jag"/>
    <property type="match status" value="1"/>
</dbReference>
<comment type="subunit">
    <text evidence="6">Forms a complex with KhpA.</text>
</comment>
<dbReference type="PROSITE" id="PS51061">
    <property type="entry name" value="R3H"/>
    <property type="match status" value="1"/>
</dbReference>
<dbReference type="PANTHER" id="PTHR35800">
    <property type="entry name" value="PROTEIN JAG"/>
    <property type="match status" value="1"/>
</dbReference>
<dbReference type="InterPro" id="IPR039247">
    <property type="entry name" value="KhpB"/>
</dbReference>
<name>A0A235B7T7_9BACL</name>
<dbReference type="GO" id="GO:0005737">
    <property type="term" value="C:cytoplasm"/>
    <property type="evidence" value="ECO:0007669"/>
    <property type="project" value="UniProtKB-SubCell"/>
</dbReference>
<dbReference type="InterPro" id="IPR036867">
    <property type="entry name" value="R3H_dom_sf"/>
</dbReference>
<comment type="similarity">
    <text evidence="6">Belongs to the KhpB RNA-binding protein family.</text>
</comment>
<keyword evidence="1 6" id="KW-0963">Cytoplasm</keyword>
<dbReference type="Gene3D" id="3.30.30.80">
    <property type="entry name" value="probable RNA-binding protein from clostridium symbiosum atcc 14940"/>
    <property type="match status" value="1"/>
</dbReference>
<dbReference type="CDD" id="cd02414">
    <property type="entry name" value="KH-II_Jag"/>
    <property type="match status" value="1"/>
</dbReference>
<dbReference type="RefSeq" id="WP_094263954.1">
    <property type="nucleotide sequence ID" value="NZ_NOWF01000004.1"/>
</dbReference>
<dbReference type="GO" id="GO:0009252">
    <property type="term" value="P:peptidoglycan biosynthetic process"/>
    <property type="evidence" value="ECO:0007669"/>
    <property type="project" value="UniProtKB-UniRule"/>
</dbReference>
<keyword evidence="9" id="KW-1185">Reference proteome</keyword>
<sequence length="209" mass="23654">MKKVTVTGKTVDGAIEEALDRLNTTRDRVKVSVLEQPSKGFLGLIGVRHAKVEVEVLPTPVDEAVRFLEDVLSAMGLDEVQLAVEHRSDHVLINFKGNQLGILIGRRGQTLDSLQYLVNIVGNRSSGEYVRMVLDAEGYRDRRKETLRELADRIAKQVMRTKKRVTLEPMNPMERKVIHNQIQKYDPLTTFSEGNEPRRKVVIALKSGR</sequence>
<dbReference type="NCBIfam" id="NF041568">
    <property type="entry name" value="Jag_EloR"/>
    <property type="match status" value="1"/>
</dbReference>
<evidence type="ECO:0000256" key="5">
    <source>
        <dbReference type="ARBA" id="ARBA00023316"/>
    </source>
</evidence>
<evidence type="ECO:0000256" key="6">
    <source>
        <dbReference type="HAMAP-Rule" id="MF_00867"/>
    </source>
</evidence>
<dbReference type="HAMAP" id="MF_00867">
    <property type="entry name" value="KhpB"/>
    <property type="match status" value="1"/>
</dbReference>
<accession>A0A235B7T7</accession>
<keyword evidence="5 6" id="KW-0961">Cell wall biogenesis/degradation</keyword>
<dbReference type="OrthoDB" id="9794483at2"/>
<dbReference type="InterPro" id="IPR001374">
    <property type="entry name" value="R3H_dom"/>
</dbReference>
<comment type="function">
    <text evidence="6">A probable RNA chaperone. Forms a complex with KhpA which binds to cellular RNA and controls its expression. Plays a role in peptidoglycan (PG) homeostasis and cell length regulation.</text>
</comment>
<proteinExistence type="inferred from homology"/>
<protein>
    <recommendedName>
        <fullName evidence="6">RNA-binding protein KhpB</fullName>
    </recommendedName>
    <alternativeName>
        <fullName evidence="6">RNA-binding protein EloR</fullName>
    </alternativeName>
</protein>
<keyword evidence="4 6" id="KW-0143">Chaperone</keyword>
<dbReference type="GO" id="GO:0008360">
    <property type="term" value="P:regulation of cell shape"/>
    <property type="evidence" value="ECO:0007669"/>
    <property type="project" value="UniProtKB-KW"/>
</dbReference>
<organism evidence="8 9">
    <name type="scientific">Paludifilum halophilum</name>
    <dbReference type="NCBI Taxonomy" id="1642702"/>
    <lineage>
        <taxon>Bacteria</taxon>
        <taxon>Bacillati</taxon>
        <taxon>Bacillota</taxon>
        <taxon>Bacilli</taxon>
        <taxon>Bacillales</taxon>
        <taxon>Thermoactinomycetaceae</taxon>
        <taxon>Paludifilum</taxon>
    </lineage>
</organism>
<comment type="domain">
    <text evidence="6">Has an N-terminal Jag-N domain and 2 RNA-binding domains (KH and R3H).</text>
</comment>
<dbReference type="EMBL" id="NOWF01000004">
    <property type="protein sequence ID" value="OYD07917.1"/>
    <property type="molecule type" value="Genomic_DNA"/>
</dbReference>
<evidence type="ECO:0000256" key="1">
    <source>
        <dbReference type="ARBA" id="ARBA00022490"/>
    </source>
</evidence>
<evidence type="ECO:0000256" key="3">
    <source>
        <dbReference type="ARBA" id="ARBA00022960"/>
    </source>
</evidence>
<dbReference type="SUPFAM" id="SSF82708">
    <property type="entry name" value="R3H domain"/>
    <property type="match status" value="1"/>
</dbReference>
<dbReference type="SMART" id="SM00393">
    <property type="entry name" value="R3H"/>
    <property type="match status" value="1"/>
</dbReference>
<comment type="caution">
    <text evidence="8">The sequence shown here is derived from an EMBL/GenBank/DDBJ whole genome shotgun (WGS) entry which is preliminary data.</text>
</comment>
<keyword evidence="2 6" id="KW-0694">RNA-binding</keyword>
<evidence type="ECO:0000313" key="9">
    <source>
        <dbReference type="Proteomes" id="UP000215459"/>
    </source>
</evidence>
<gene>
    <name evidence="6" type="primary">khpB</name>
    <name evidence="6" type="synonym">eloR</name>
    <name evidence="8" type="ORF">CHM34_07275</name>
</gene>
<keyword evidence="3 6" id="KW-0133">Cell shape</keyword>
<evidence type="ECO:0000259" key="7">
    <source>
        <dbReference type="PROSITE" id="PS51061"/>
    </source>
</evidence>
<dbReference type="AlphaFoldDB" id="A0A235B7T7"/>
<feature type="domain" description="R3H" evidence="7">
    <location>
        <begin position="141"/>
        <end position="207"/>
    </location>
</feature>
<evidence type="ECO:0000313" key="8">
    <source>
        <dbReference type="EMBL" id="OYD07917.1"/>
    </source>
</evidence>
<dbReference type="InterPro" id="IPR038247">
    <property type="entry name" value="Jag_N_dom_sf"/>
</dbReference>
<evidence type="ECO:0000256" key="2">
    <source>
        <dbReference type="ARBA" id="ARBA00022884"/>
    </source>
</evidence>
<feature type="region of interest" description="Jag_N domain" evidence="6">
    <location>
        <begin position="5"/>
        <end position="55"/>
    </location>
</feature>
<dbReference type="Pfam" id="PF14804">
    <property type="entry name" value="Jag_N"/>
    <property type="match status" value="1"/>
</dbReference>
<dbReference type="GO" id="GO:0071555">
    <property type="term" value="P:cell wall organization"/>
    <property type="evidence" value="ECO:0007669"/>
    <property type="project" value="UniProtKB-KW"/>
</dbReference>
<dbReference type="Proteomes" id="UP000215459">
    <property type="component" value="Unassembled WGS sequence"/>
</dbReference>
<dbReference type="SMART" id="SM01245">
    <property type="entry name" value="Jag_N"/>
    <property type="match status" value="1"/>
</dbReference>